<evidence type="ECO:0000256" key="1">
    <source>
        <dbReference type="ARBA" id="ARBA00001957"/>
    </source>
</evidence>
<dbReference type="InterPro" id="IPR001242">
    <property type="entry name" value="Condensation_dom"/>
</dbReference>
<dbReference type="RefSeq" id="WP_183775752.1">
    <property type="nucleotide sequence ID" value="NZ_JACHFW010000014.1"/>
</dbReference>
<dbReference type="GO" id="GO:0004467">
    <property type="term" value="F:long-chain fatty acid-CoA ligase activity"/>
    <property type="evidence" value="ECO:0007669"/>
    <property type="project" value="UniProtKB-EC"/>
</dbReference>
<dbReference type="PANTHER" id="PTHR43272:SF52">
    <property type="entry name" value="AMP-DEPENDENT SYNTHETASE_LIGASE DOMAIN-CONTAINING PROTEIN"/>
    <property type="match status" value="1"/>
</dbReference>
<dbReference type="AlphaFoldDB" id="A0A7W8HDI3"/>
<dbReference type="Gene3D" id="3.30.559.10">
    <property type="entry name" value="Chloramphenicol acetyltransferase-like domain"/>
    <property type="match status" value="1"/>
</dbReference>
<dbReference type="Gene3D" id="3.30.300.30">
    <property type="match status" value="1"/>
</dbReference>
<evidence type="ECO:0000313" key="6">
    <source>
        <dbReference type="EMBL" id="MBB5265707.1"/>
    </source>
</evidence>
<dbReference type="SUPFAM" id="SSF56801">
    <property type="entry name" value="Acetyl-CoA synthetase-like"/>
    <property type="match status" value="2"/>
</dbReference>
<dbReference type="PANTHER" id="PTHR43272">
    <property type="entry name" value="LONG-CHAIN-FATTY-ACID--COA LIGASE"/>
    <property type="match status" value="1"/>
</dbReference>
<dbReference type="InterPro" id="IPR006162">
    <property type="entry name" value="Ppantetheine_attach_site"/>
</dbReference>
<dbReference type="InterPro" id="IPR036736">
    <property type="entry name" value="ACP-like_sf"/>
</dbReference>
<comment type="catalytic activity">
    <reaction evidence="4">
        <text>a long-chain fatty acid + ATP + CoA = a long-chain fatty acyl-CoA + AMP + diphosphate</text>
        <dbReference type="Rhea" id="RHEA:15421"/>
        <dbReference type="ChEBI" id="CHEBI:30616"/>
        <dbReference type="ChEBI" id="CHEBI:33019"/>
        <dbReference type="ChEBI" id="CHEBI:57287"/>
        <dbReference type="ChEBI" id="CHEBI:57560"/>
        <dbReference type="ChEBI" id="CHEBI:83139"/>
        <dbReference type="ChEBI" id="CHEBI:456215"/>
        <dbReference type="EC" id="6.2.1.3"/>
    </reaction>
    <physiologicalReaction direction="left-to-right" evidence="4">
        <dbReference type="Rhea" id="RHEA:15422"/>
    </physiologicalReaction>
</comment>
<dbReference type="GO" id="GO:0008610">
    <property type="term" value="P:lipid biosynthetic process"/>
    <property type="evidence" value="ECO:0007669"/>
    <property type="project" value="UniProtKB-ARBA"/>
</dbReference>
<evidence type="ECO:0000256" key="3">
    <source>
        <dbReference type="ARBA" id="ARBA00022553"/>
    </source>
</evidence>
<comment type="caution">
    <text evidence="6">The sequence shown here is derived from an EMBL/GenBank/DDBJ whole genome shotgun (WGS) entry which is preliminary data.</text>
</comment>
<dbReference type="InterPro" id="IPR009081">
    <property type="entry name" value="PP-bd_ACP"/>
</dbReference>
<dbReference type="SUPFAM" id="SSF52777">
    <property type="entry name" value="CoA-dependent acyltransferases"/>
    <property type="match status" value="2"/>
</dbReference>
<dbReference type="GO" id="GO:0016020">
    <property type="term" value="C:membrane"/>
    <property type="evidence" value="ECO:0007669"/>
    <property type="project" value="TreeGrafter"/>
</dbReference>
<dbReference type="InterPro" id="IPR042099">
    <property type="entry name" value="ANL_N_sf"/>
</dbReference>
<dbReference type="PROSITE" id="PS50075">
    <property type="entry name" value="CARRIER"/>
    <property type="match status" value="1"/>
</dbReference>
<keyword evidence="3" id="KW-0597">Phosphoprotein</keyword>
<sequence length="1201" mass="137090">MITYENTKTIYDLVQNAGKEYGDRVFIRYEDNDVIYDVTYRQFADECNAIAAWTKEQDAAVGHKVQVGLMGSSSHHYLAVLLGVMSNGNTVVPLDIQLNIDNFSDCLNRSDVDILFYDWEHHPLVEGTRQRCPRIKSYISLQHGRHVPCSDNILKEFAGRTVTPHVSENDCAMILFTSGTTGKGKGVMLSNRNLIDNTFCTVDKKPQTNEVYLNILPIHHVFCINSDVLAAMRRGILVCLNRDMSKLVEHLRLFEPTSFRAVPMVVKALYNRLCLLKKQNPDRSIEDLKGEVFGRRLHRIVCGGGYLTPELAKNYMDLGITIAQGYGMSECSPVISAPDWDRPDKVASVGKIVDRCQVRIVDGEIQVKSPSVMMGYYKDPENTAKAITDDGWLRTGDLGYVDDENFLYLTGRKKNLIILSNGENVAPEEIERMFEDETIVEDILVFEENDTITAEIYPNFKYAEANDIEDIEGAVGESIAKINQQLPTFKRILNFRVRKDPFEKTTSRKIIRSNYFSQRQAERENLSRLIPPKTPMQQKIFDCAAGVLGHQQFGIDTDFYKAGMDSMGSVLLLTELSEKLDFSITLDDLMAHASVEKLEAYYEQTLKEDKVDYSVRPVYPLTNLQIYFAYVMRGNTTANLPSLIHLDDSVDLVRLQKAVEDLFDIHPGLKSIIQLDEGVYKSFRDDGRKINIPIIKQSDEEFDETRKHLLVPYMYEKDEPLYHAGIYQTDSANYLFLDIAHIVGDGMTLKILFEDLNDLYAGKPVEKEQYTLYEFVLDEKAREAKGKHEQDIAYYLKLTKDMHIRKSILTLRNFHDLDHGENASLRGRFSISPNQLAAFCRKNRVSENVMFLTAFNYCISIFSNEKDAVSTSIHSGRTDSRWTRLAGPLFTSYLFRYTNVPHETVPQLLSKSARQIMETMRCHLSALHADEMFFQYQGDILNLDEIGGAPAHREPIQLDALPFHLQVMSNKKGFYFYELRYWKNRFDEQQLKIFMECMDVIMEAMLTEPSVRRLKKHLPEHLFPKHYFVEAGTVNEAAGFEMIHDVSADTLVKAYVFDDTCRKQPFSAWGNLYIMDHPTKDWTDKITNPYGPGILYQTGLNARILPDGSLDVLEACGRTVMTENLTGRTFLDLGKLEHVLENYEGIDSAQAYIGWSEKHRPILCADITGKQAPDMNRLNEYLAGTCEPTLIPGKINFSASV</sequence>
<accession>A0A7W8HDI3</accession>
<dbReference type="InterPro" id="IPR000873">
    <property type="entry name" value="AMP-dep_synth/lig_dom"/>
</dbReference>
<dbReference type="InterPro" id="IPR023213">
    <property type="entry name" value="CAT-like_dom_sf"/>
</dbReference>
<dbReference type="Pfam" id="PF00501">
    <property type="entry name" value="AMP-binding"/>
    <property type="match status" value="1"/>
</dbReference>
<dbReference type="EMBL" id="JACHFW010000014">
    <property type="protein sequence ID" value="MBB5265707.1"/>
    <property type="molecule type" value="Genomic_DNA"/>
</dbReference>
<dbReference type="Pfam" id="PF23562">
    <property type="entry name" value="AMP-binding_C_3"/>
    <property type="match status" value="1"/>
</dbReference>
<dbReference type="Gene3D" id="3.40.50.12780">
    <property type="entry name" value="N-terminal domain of ligase-like"/>
    <property type="match status" value="1"/>
</dbReference>
<reference evidence="6 7" key="1">
    <citation type="submission" date="2020-08" db="EMBL/GenBank/DDBJ databases">
        <title>Genomic Encyclopedia of Type Strains, Phase IV (KMG-IV): sequencing the most valuable type-strain genomes for metagenomic binning, comparative biology and taxonomic classification.</title>
        <authorList>
            <person name="Goeker M."/>
        </authorList>
    </citation>
    <scope>NUCLEOTIDE SEQUENCE [LARGE SCALE GENOMIC DNA]</scope>
    <source>
        <strain evidence="6 7">DSM 106146</strain>
    </source>
</reference>
<proteinExistence type="predicted"/>
<evidence type="ECO:0000256" key="4">
    <source>
        <dbReference type="ARBA" id="ARBA00024484"/>
    </source>
</evidence>
<dbReference type="SUPFAM" id="SSF47336">
    <property type="entry name" value="ACP-like"/>
    <property type="match status" value="1"/>
</dbReference>
<keyword evidence="2" id="KW-0596">Phosphopantetheine</keyword>
<organism evidence="6 7">
    <name type="scientific">Catenibacillus scindens</name>
    <dbReference type="NCBI Taxonomy" id="673271"/>
    <lineage>
        <taxon>Bacteria</taxon>
        <taxon>Bacillati</taxon>
        <taxon>Bacillota</taxon>
        <taxon>Clostridia</taxon>
        <taxon>Lachnospirales</taxon>
        <taxon>Lachnospiraceae</taxon>
        <taxon>Catenibacillus</taxon>
    </lineage>
</organism>
<dbReference type="Gene3D" id="3.30.559.30">
    <property type="entry name" value="Nonribosomal peptide synthetase, condensation domain"/>
    <property type="match status" value="1"/>
</dbReference>
<evidence type="ECO:0000259" key="5">
    <source>
        <dbReference type="PROSITE" id="PS50075"/>
    </source>
</evidence>
<name>A0A7W8HDI3_9FIRM</name>
<dbReference type="Gene3D" id="1.10.1200.10">
    <property type="entry name" value="ACP-like"/>
    <property type="match status" value="1"/>
</dbReference>
<comment type="cofactor">
    <cofactor evidence="1">
        <name>pantetheine 4'-phosphate</name>
        <dbReference type="ChEBI" id="CHEBI:47942"/>
    </cofactor>
</comment>
<dbReference type="PROSITE" id="PS00012">
    <property type="entry name" value="PHOSPHOPANTETHEINE"/>
    <property type="match status" value="1"/>
</dbReference>
<dbReference type="Pfam" id="PF00550">
    <property type="entry name" value="PP-binding"/>
    <property type="match status" value="1"/>
</dbReference>
<keyword evidence="7" id="KW-1185">Reference proteome</keyword>
<feature type="domain" description="Carrier" evidence="5">
    <location>
        <begin position="531"/>
        <end position="606"/>
    </location>
</feature>
<dbReference type="Pfam" id="PF00668">
    <property type="entry name" value="Condensation"/>
    <property type="match status" value="1"/>
</dbReference>
<evidence type="ECO:0000313" key="7">
    <source>
        <dbReference type="Proteomes" id="UP000543642"/>
    </source>
</evidence>
<protein>
    <submittedName>
        <fullName evidence="6">Long-subunit acyl-CoA synthetase (AMP-forming)</fullName>
    </submittedName>
</protein>
<dbReference type="Proteomes" id="UP000543642">
    <property type="component" value="Unassembled WGS sequence"/>
</dbReference>
<dbReference type="InterPro" id="IPR045851">
    <property type="entry name" value="AMP-bd_C_sf"/>
</dbReference>
<evidence type="ECO:0000256" key="2">
    <source>
        <dbReference type="ARBA" id="ARBA00022450"/>
    </source>
</evidence>
<gene>
    <name evidence="6" type="ORF">HNP82_002858</name>
</gene>